<evidence type="ECO:0000259" key="3">
    <source>
        <dbReference type="PROSITE" id="PS51295"/>
    </source>
</evidence>
<sequence>MELDIQQRRALKAQAHHLKPVILIGQKGLHEALREELENALNHHELVKIKIAADRDSANVIVERLLDMTGATLIQRIGGTATLYRKRPEDL</sequence>
<dbReference type="SMART" id="SM01103">
    <property type="entry name" value="CRS1_YhbY"/>
    <property type="match status" value="1"/>
</dbReference>
<dbReference type="SUPFAM" id="SSF75471">
    <property type="entry name" value="YhbY-like"/>
    <property type="match status" value="1"/>
</dbReference>
<dbReference type="OrthoDB" id="9797519at2"/>
<proteinExistence type="predicted"/>
<dbReference type="GO" id="GO:0003723">
    <property type="term" value="F:RNA binding"/>
    <property type="evidence" value="ECO:0007669"/>
    <property type="project" value="UniProtKB-UniRule"/>
</dbReference>
<keyword evidence="5" id="KW-1185">Reference proteome</keyword>
<dbReference type="InterPro" id="IPR035920">
    <property type="entry name" value="YhbY-like_sf"/>
</dbReference>
<dbReference type="KEGG" id="afy:BW247_12880"/>
<evidence type="ECO:0000256" key="1">
    <source>
        <dbReference type="ARBA" id="ARBA00022884"/>
    </source>
</evidence>
<dbReference type="InterPro" id="IPR001890">
    <property type="entry name" value="RNA-binding_CRM"/>
</dbReference>
<reference evidence="4 5" key="1">
    <citation type="submission" date="2017-01" db="EMBL/GenBank/DDBJ databases">
        <title>Draft sequence of Acidihalobacter ferrooxidans strain DSM 14175 (strain V8).</title>
        <authorList>
            <person name="Khaleque H.N."/>
            <person name="Ramsay J.P."/>
            <person name="Murphy R.J.T."/>
            <person name="Kaksonen A.H."/>
            <person name="Boxall N.J."/>
            <person name="Watkin E.L.J."/>
        </authorList>
    </citation>
    <scope>NUCLEOTIDE SEQUENCE [LARGE SCALE GENOMIC DNA]</scope>
    <source>
        <strain evidence="4 5">V8</strain>
    </source>
</reference>
<dbReference type="Proteomes" id="UP000243807">
    <property type="component" value="Chromosome"/>
</dbReference>
<dbReference type="Pfam" id="PF01985">
    <property type="entry name" value="CRS1_YhbY"/>
    <property type="match status" value="1"/>
</dbReference>
<feature type="domain" description="CRM" evidence="3">
    <location>
        <begin position="1"/>
        <end position="91"/>
    </location>
</feature>
<dbReference type="PANTHER" id="PTHR40065:SF3">
    <property type="entry name" value="RNA-BINDING PROTEIN YHBY"/>
    <property type="match status" value="1"/>
</dbReference>
<dbReference type="STRING" id="1765967.BW247_12880"/>
<dbReference type="PANTHER" id="PTHR40065">
    <property type="entry name" value="RNA-BINDING PROTEIN YHBY"/>
    <property type="match status" value="1"/>
</dbReference>
<dbReference type="EMBL" id="CP019434">
    <property type="protein sequence ID" value="APZ43872.1"/>
    <property type="molecule type" value="Genomic_DNA"/>
</dbReference>
<organism evidence="4 5">
    <name type="scientific">Acidihalobacter ferrooxydans</name>
    <dbReference type="NCBI Taxonomy" id="1765967"/>
    <lineage>
        <taxon>Bacteria</taxon>
        <taxon>Pseudomonadati</taxon>
        <taxon>Pseudomonadota</taxon>
        <taxon>Gammaproteobacteria</taxon>
        <taxon>Chromatiales</taxon>
        <taxon>Ectothiorhodospiraceae</taxon>
        <taxon>Acidihalobacter</taxon>
    </lineage>
</organism>
<name>A0A1P8UJ78_9GAMM</name>
<dbReference type="PROSITE" id="PS51295">
    <property type="entry name" value="CRM"/>
    <property type="match status" value="1"/>
</dbReference>
<accession>A0A1P8UJ78</accession>
<protein>
    <recommendedName>
        <fullName evidence="3">CRM domain-containing protein</fullName>
    </recommendedName>
</protein>
<evidence type="ECO:0000256" key="2">
    <source>
        <dbReference type="PROSITE-ProRule" id="PRU00626"/>
    </source>
</evidence>
<dbReference type="Gene3D" id="3.30.110.60">
    <property type="entry name" value="YhbY-like"/>
    <property type="match status" value="1"/>
</dbReference>
<dbReference type="RefSeq" id="WP_076837496.1">
    <property type="nucleotide sequence ID" value="NZ_CP019434.1"/>
</dbReference>
<evidence type="ECO:0000313" key="4">
    <source>
        <dbReference type="EMBL" id="APZ43872.1"/>
    </source>
</evidence>
<dbReference type="InterPro" id="IPR051925">
    <property type="entry name" value="RNA-binding_domain"/>
</dbReference>
<dbReference type="AlphaFoldDB" id="A0A1P8UJ78"/>
<gene>
    <name evidence="4" type="ORF">BW247_12880</name>
</gene>
<evidence type="ECO:0000313" key="5">
    <source>
        <dbReference type="Proteomes" id="UP000243807"/>
    </source>
</evidence>
<keyword evidence="1 2" id="KW-0694">RNA-binding</keyword>